<comment type="caution">
    <text evidence="2">The sequence shown here is derived from an EMBL/GenBank/DDBJ whole genome shotgun (WGS) entry which is preliminary data.</text>
</comment>
<reference evidence="2 3" key="1">
    <citation type="submission" date="2017-07" db="EMBL/GenBank/DDBJ databases">
        <title>Elstera cyanobacteriorum sp. nov., a novel bacterium isolated from cyanobacterial aggregates in a eutrophic lake.</title>
        <authorList>
            <person name="Cai H."/>
        </authorList>
    </citation>
    <scope>NUCLEOTIDE SEQUENCE [LARGE SCALE GENOMIC DNA]</scope>
    <source>
        <strain evidence="2 3">TH019</strain>
    </source>
</reference>
<organism evidence="2 3">
    <name type="scientific">Elstera cyanobacteriorum</name>
    <dbReference type="NCBI Taxonomy" id="2022747"/>
    <lineage>
        <taxon>Bacteria</taxon>
        <taxon>Pseudomonadati</taxon>
        <taxon>Pseudomonadota</taxon>
        <taxon>Alphaproteobacteria</taxon>
        <taxon>Rhodospirillales</taxon>
        <taxon>Rhodospirillaceae</taxon>
        <taxon>Elstera</taxon>
    </lineage>
</organism>
<proteinExistence type="predicted"/>
<feature type="transmembrane region" description="Helical" evidence="1">
    <location>
        <begin position="112"/>
        <end position="130"/>
    </location>
</feature>
<accession>A0A255XIY1</accession>
<dbReference type="EMBL" id="NOXS01000035">
    <property type="protein sequence ID" value="OYQ16898.1"/>
    <property type="molecule type" value="Genomic_DNA"/>
</dbReference>
<feature type="transmembrane region" description="Helical" evidence="1">
    <location>
        <begin position="176"/>
        <end position="194"/>
    </location>
</feature>
<protein>
    <submittedName>
        <fullName evidence="2">Uncharacterized protein</fullName>
    </submittedName>
</protein>
<keyword evidence="1" id="KW-0812">Transmembrane</keyword>
<name>A0A255XIY1_9PROT</name>
<keyword evidence="1" id="KW-0472">Membrane</keyword>
<evidence type="ECO:0000256" key="1">
    <source>
        <dbReference type="SAM" id="Phobius"/>
    </source>
</evidence>
<dbReference type="Proteomes" id="UP000216361">
    <property type="component" value="Unassembled WGS sequence"/>
</dbReference>
<sequence>MDPAAQLYLHAVRAALAFDPALAERVAAEAEDHLAEAEEARGGAVDPHLCLGPPDAFAHGIAAAHGPPRLAGFLKLLLTALLLVTLTMRLRLAFLPPLEAEAWLWPARLADRWGLIAATLAAALAGVGLWRQRRGKDWHLSPRRLAWVGGAALLLSSLGGGVLTALGIAAQPTWGAVAPLATTAAEVVALLFLAGEYRRVRRYPGLV</sequence>
<evidence type="ECO:0000313" key="3">
    <source>
        <dbReference type="Proteomes" id="UP000216361"/>
    </source>
</evidence>
<feature type="transmembrane region" description="Helical" evidence="1">
    <location>
        <begin position="151"/>
        <end position="170"/>
    </location>
</feature>
<keyword evidence="3" id="KW-1185">Reference proteome</keyword>
<gene>
    <name evidence="2" type="ORF">CHR90_18190</name>
</gene>
<keyword evidence="1" id="KW-1133">Transmembrane helix</keyword>
<dbReference type="RefSeq" id="WP_094410536.1">
    <property type="nucleotide sequence ID" value="NZ_BMJZ01000003.1"/>
</dbReference>
<dbReference type="AlphaFoldDB" id="A0A255XIY1"/>
<evidence type="ECO:0000313" key="2">
    <source>
        <dbReference type="EMBL" id="OYQ16898.1"/>
    </source>
</evidence>
<feature type="transmembrane region" description="Helical" evidence="1">
    <location>
        <begin position="73"/>
        <end position="92"/>
    </location>
</feature>